<accession>A0A8R2H886</accession>
<dbReference type="GeneID" id="100572301"/>
<dbReference type="AlphaFoldDB" id="A0A8R2H886"/>
<dbReference type="PANTHER" id="PTHR31879">
    <property type="entry name" value="DET1- AND DDB1-ASSOCIATED PROTEIN 1"/>
    <property type="match status" value="1"/>
</dbReference>
<dbReference type="GO" id="GO:0080008">
    <property type="term" value="C:Cul4-RING E3 ubiquitin ligase complex"/>
    <property type="evidence" value="ECO:0007669"/>
    <property type="project" value="TreeGrafter"/>
</dbReference>
<dbReference type="InterPro" id="IPR018276">
    <property type="entry name" value="DDA1_dom"/>
</dbReference>
<name>A0A8R2H886_ACYPI</name>
<evidence type="ECO:0000256" key="2">
    <source>
        <dbReference type="ARBA" id="ARBA00018256"/>
    </source>
</evidence>
<protein>
    <recommendedName>
        <fullName evidence="2">DET1- and DDB1-associated protein 1</fullName>
    </recommendedName>
</protein>
<proteinExistence type="inferred from homology"/>
<sequence length="144" mass="17131">MSINEFFDGLTSYDERNFSRFVSKNSERKPSPVYIKTKDEPSEQIIVNDNSHLLLQYLHKQWDKENGCKKRALVEALVETSEESASTSRKRPRLDTDVTLLRSGLYLEDCWQSDLYYRCYVCCTVAFVDKYCIHRMKYQKRIFM</sequence>
<evidence type="ECO:0000259" key="4">
    <source>
        <dbReference type="Pfam" id="PF10172"/>
    </source>
</evidence>
<comment type="similarity">
    <text evidence="1">Belongs to the DDA1 family.</text>
</comment>
<keyword evidence="6" id="KW-1185">Reference proteome</keyword>
<dbReference type="EnsemblMetazoa" id="XM_016802992.2">
    <property type="protein sequence ID" value="XP_016658481.1"/>
    <property type="gene ID" value="LOC100572301"/>
</dbReference>
<dbReference type="InterPro" id="IPR033575">
    <property type="entry name" value="DDA1-like"/>
</dbReference>
<evidence type="ECO:0000256" key="3">
    <source>
        <dbReference type="ARBA" id="ARBA00045586"/>
    </source>
</evidence>
<evidence type="ECO:0000256" key="1">
    <source>
        <dbReference type="ARBA" id="ARBA00008042"/>
    </source>
</evidence>
<evidence type="ECO:0000313" key="5">
    <source>
        <dbReference type="EnsemblMetazoa" id="XP_016658481.1"/>
    </source>
</evidence>
<dbReference type="OrthoDB" id="8598182at2759"/>
<evidence type="ECO:0000313" key="6">
    <source>
        <dbReference type="Proteomes" id="UP000007819"/>
    </source>
</evidence>
<feature type="domain" description="DET1- and DDB1-associated protein 1" evidence="4">
    <location>
        <begin position="5"/>
        <end position="64"/>
    </location>
</feature>
<dbReference type="Pfam" id="PF10172">
    <property type="entry name" value="DDA1"/>
    <property type="match status" value="1"/>
</dbReference>
<dbReference type="PANTHER" id="PTHR31879:SF2">
    <property type="entry name" value="DET1- AND DDB1-ASSOCIATED PROTEIN 1"/>
    <property type="match status" value="1"/>
</dbReference>
<organism evidence="5 6">
    <name type="scientific">Acyrthosiphon pisum</name>
    <name type="common">Pea aphid</name>
    <dbReference type="NCBI Taxonomy" id="7029"/>
    <lineage>
        <taxon>Eukaryota</taxon>
        <taxon>Metazoa</taxon>
        <taxon>Ecdysozoa</taxon>
        <taxon>Arthropoda</taxon>
        <taxon>Hexapoda</taxon>
        <taxon>Insecta</taxon>
        <taxon>Pterygota</taxon>
        <taxon>Neoptera</taxon>
        <taxon>Paraneoptera</taxon>
        <taxon>Hemiptera</taxon>
        <taxon>Sternorrhyncha</taxon>
        <taxon>Aphidomorpha</taxon>
        <taxon>Aphidoidea</taxon>
        <taxon>Aphididae</taxon>
        <taxon>Macrosiphini</taxon>
        <taxon>Acyrthosiphon</taxon>
    </lineage>
</organism>
<reference evidence="6" key="1">
    <citation type="submission" date="2010-06" db="EMBL/GenBank/DDBJ databases">
        <authorList>
            <person name="Jiang H."/>
            <person name="Abraham K."/>
            <person name="Ali S."/>
            <person name="Alsbrooks S.L."/>
            <person name="Anim B.N."/>
            <person name="Anosike U.S."/>
            <person name="Attaway T."/>
            <person name="Bandaranaike D.P."/>
            <person name="Battles P.K."/>
            <person name="Bell S.N."/>
            <person name="Bell A.V."/>
            <person name="Beltran B."/>
            <person name="Bickham C."/>
            <person name="Bustamante Y."/>
            <person name="Caleb T."/>
            <person name="Canada A."/>
            <person name="Cardenas V."/>
            <person name="Carter K."/>
            <person name="Chacko J."/>
            <person name="Chandrabose M.N."/>
            <person name="Chavez D."/>
            <person name="Chavez A."/>
            <person name="Chen L."/>
            <person name="Chu H.-S."/>
            <person name="Claassen K.J."/>
            <person name="Cockrell R."/>
            <person name="Collins M."/>
            <person name="Cooper J.A."/>
            <person name="Cree A."/>
            <person name="Curry S.M."/>
            <person name="Da Y."/>
            <person name="Dao M.D."/>
            <person name="Das B."/>
            <person name="Davila M.-L."/>
            <person name="Davy-Carroll L."/>
            <person name="Denson S."/>
            <person name="Dinh H."/>
            <person name="Ebong V.E."/>
            <person name="Edwards J.R."/>
            <person name="Egan A."/>
            <person name="El-Daye J."/>
            <person name="Escobedo L."/>
            <person name="Fernandez S."/>
            <person name="Fernando P.R."/>
            <person name="Flagg N."/>
            <person name="Forbes L.D."/>
            <person name="Fowler R.G."/>
            <person name="Fu Q."/>
            <person name="Gabisi R.A."/>
            <person name="Ganer J."/>
            <person name="Garbino Pronczuk A."/>
            <person name="Garcia R.M."/>
            <person name="Garner T."/>
            <person name="Garrett T.E."/>
            <person name="Gonzalez D.A."/>
            <person name="Hamid H."/>
            <person name="Hawkins E.S."/>
            <person name="Hirani K."/>
            <person name="Hogues M.E."/>
            <person name="Hollins B."/>
            <person name="Hsiao C.-H."/>
            <person name="Jabil R."/>
            <person name="James M.L."/>
            <person name="Jhangiani S.N."/>
            <person name="Johnson B."/>
            <person name="Johnson Q."/>
            <person name="Joshi V."/>
            <person name="Kalu J.B."/>
            <person name="Kam C."/>
            <person name="Kashfia A."/>
            <person name="Keebler J."/>
            <person name="Kisamo H."/>
            <person name="Kovar C.L."/>
            <person name="Lago L.A."/>
            <person name="Lai C.-Y."/>
            <person name="Laidlaw J."/>
            <person name="Lara F."/>
            <person name="Le T.-K."/>
            <person name="Lee S.L."/>
            <person name="Legall F.H."/>
            <person name="Lemon S.J."/>
            <person name="Lewis L.R."/>
            <person name="Li B."/>
            <person name="Liu Y."/>
            <person name="Liu Y.-S."/>
            <person name="Lopez J."/>
            <person name="Lozado R.J."/>
            <person name="Lu J."/>
            <person name="Madu R.C."/>
            <person name="Maheshwari M."/>
            <person name="Maheshwari R."/>
            <person name="Malloy K."/>
            <person name="Martinez E."/>
            <person name="Mathew T."/>
            <person name="Mercado I.C."/>
            <person name="Mercado C."/>
            <person name="Meyer B."/>
            <person name="Montgomery K."/>
            <person name="Morgan M.B."/>
            <person name="Munidasa M."/>
            <person name="Nazareth L.V."/>
            <person name="Nelson J."/>
            <person name="Ng B.M."/>
            <person name="Nguyen N.B."/>
            <person name="Nguyen P.Q."/>
            <person name="Nguyen T."/>
            <person name="Obregon M."/>
            <person name="Okwuonu G.O."/>
            <person name="Onwere C.G."/>
            <person name="Orozco G."/>
            <person name="Parra A."/>
            <person name="Patel S."/>
            <person name="Patil S."/>
            <person name="Perez A."/>
            <person name="Perez Y."/>
            <person name="Pham C."/>
            <person name="Primus E.L."/>
            <person name="Pu L.-L."/>
            <person name="Puazo M."/>
            <person name="Qin X."/>
            <person name="Quiroz J.B."/>
            <person name="Reese J."/>
            <person name="Richards S."/>
            <person name="Rives C.M."/>
            <person name="Robberts R."/>
            <person name="Ruiz S.J."/>
            <person name="Ruiz M.J."/>
            <person name="Santibanez J."/>
            <person name="Schneider B.W."/>
            <person name="Sisson I."/>
            <person name="Smith M."/>
            <person name="Sodergren E."/>
            <person name="Song X.-Z."/>
            <person name="Song B.B."/>
            <person name="Summersgill H."/>
            <person name="Thelus R."/>
            <person name="Thornton R.D."/>
            <person name="Trejos Z.Y."/>
            <person name="Usmani K."/>
            <person name="Vattathil S."/>
            <person name="Villasana D."/>
            <person name="Walker D.L."/>
            <person name="Wang S."/>
            <person name="Wang K."/>
            <person name="White C.S."/>
            <person name="Williams A.C."/>
            <person name="Williamson J."/>
            <person name="Wilson K."/>
            <person name="Woghiren I.O."/>
            <person name="Woodworth J.R."/>
            <person name="Worley K.C."/>
            <person name="Wright R.A."/>
            <person name="Wu W."/>
            <person name="Young L."/>
            <person name="Zhang L."/>
            <person name="Zhang J."/>
            <person name="Zhu Y."/>
            <person name="Muzny D.M."/>
            <person name="Weinstock G."/>
            <person name="Gibbs R.A."/>
        </authorList>
    </citation>
    <scope>NUCLEOTIDE SEQUENCE [LARGE SCALE GENOMIC DNA]</scope>
    <source>
        <strain evidence="6">LSR1</strain>
    </source>
</reference>
<dbReference type="Proteomes" id="UP000007819">
    <property type="component" value="Unassembled WGS sequence"/>
</dbReference>
<reference evidence="5" key="2">
    <citation type="submission" date="2022-06" db="UniProtKB">
        <authorList>
            <consortium name="EnsemblMetazoa"/>
        </authorList>
    </citation>
    <scope>IDENTIFICATION</scope>
</reference>
<dbReference type="RefSeq" id="XP_016658481.1">
    <property type="nucleotide sequence ID" value="XM_016802992.1"/>
</dbReference>
<dbReference type="GO" id="GO:0032436">
    <property type="term" value="P:positive regulation of proteasomal ubiquitin-dependent protein catabolic process"/>
    <property type="evidence" value="ECO:0007669"/>
    <property type="project" value="TreeGrafter"/>
</dbReference>
<comment type="function">
    <text evidence="3">Functions as a component of numerous distinct DCX (DDB1-CUL4-X-box) E3 ubiquitin-protein ligase complexes which mediate the ubiquitination and subsequent proteasomal degradation of target proteins. In the DCX complexes, acts as a scaffolding subunit required to stabilize the complex.</text>
</comment>